<evidence type="ECO:0000259" key="12">
    <source>
        <dbReference type="PROSITE" id="PS50109"/>
    </source>
</evidence>
<dbReference type="GO" id="GO:0005886">
    <property type="term" value="C:plasma membrane"/>
    <property type="evidence" value="ECO:0007669"/>
    <property type="project" value="UniProtKB-SubCell"/>
</dbReference>
<dbReference type="Gene3D" id="3.30.565.10">
    <property type="entry name" value="Histidine kinase-like ATPase, C-terminal domain"/>
    <property type="match status" value="1"/>
</dbReference>
<dbReference type="CDD" id="cd00082">
    <property type="entry name" value="HisKA"/>
    <property type="match status" value="1"/>
</dbReference>
<comment type="caution">
    <text evidence="14">The sequence shown here is derived from an EMBL/GenBank/DDBJ whole genome shotgun (WGS) entry which is preliminary data.</text>
</comment>
<dbReference type="PROSITE" id="PS50109">
    <property type="entry name" value="HIS_KIN"/>
    <property type="match status" value="1"/>
</dbReference>
<evidence type="ECO:0000256" key="2">
    <source>
        <dbReference type="ARBA" id="ARBA00004236"/>
    </source>
</evidence>
<keyword evidence="10 11" id="KW-0472">Membrane</keyword>
<proteinExistence type="predicted"/>
<dbReference type="eggNOG" id="COG5002">
    <property type="taxonomic scope" value="Bacteria"/>
</dbReference>
<dbReference type="RefSeq" id="WP_034806411.1">
    <property type="nucleotide sequence ID" value="NZ_AWSA01000025.1"/>
</dbReference>
<evidence type="ECO:0000256" key="8">
    <source>
        <dbReference type="ARBA" id="ARBA00022989"/>
    </source>
</evidence>
<evidence type="ECO:0000256" key="11">
    <source>
        <dbReference type="SAM" id="Phobius"/>
    </source>
</evidence>
<dbReference type="InterPro" id="IPR004358">
    <property type="entry name" value="Sig_transdc_His_kin-like_C"/>
</dbReference>
<evidence type="ECO:0000313" key="15">
    <source>
        <dbReference type="Proteomes" id="UP000019489"/>
    </source>
</evidence>
<dbReference type="SUPFAM" id="SSF55874">
    <property type="entry name" value="ATPase domain of HSP90 chaperone/DNA topoisomerase II/histidine kinase"/>
    <property type="match status" value="1"/>
</dbReference>
<dbReference type="Gene3D" id="6.10.340.10">
    <property type="match status" value="1"/>
</dbReference>
<dbReference type="PRINTS" id="PR00344">
    <property type="entry name" value="BCTRLSENSOR"/>
</dbReference>
<dbReference type="InterPro" id="IPR036097">
    <property type="entry name" value="HisK_dim/P_sf"/>
</dbReference>
<dbReference type="STRING" id="1386089.N865_05580"/>
<keyword evidence="7" id="KW-0418">Kinase</keyword>
<feature type="domain" description="Histidine kinase" evidence="12">
    <location>
        <begin position="248"/>
        <end position="462"/>
    </location>
</feature>
<dbReference type="EC" id="2.7.13.3" evidence="3"/>
<dbReference type="PROSITE" id="PS50885">
    <property type="entry name" value="HAMP"/>
    <property type="match status" value="1"/>
</dbReference>
<dbReference type="PANTHER" id="PTHR45436">
    <property type="entry name" value="SENSOR HISTIDINE KINASE YKOH"/>
    <property type="match status" value="1"/>
</dbReference>
<dbReference type="AlphaFoldDB" id="W9G7J7"/>
<dbReference type="Pfam" id="PF00512">
    <property type="entry name" value="HisKA"/>
    <property type="match status" value="1"/>
</dbReference>
<evidence type="ECO:0000256" key="9">
    <source>
        <dbReference type="ARBA" id="ARBA00023012"/>
    </source>
</evidence>
<dbReference type="Gene3D" id="1.10.287.130">
    <property type="match status" value="1"/>
</dbReference>
<evidence type="ECO:0000313" key="14">
    <source>
        <dbReference type="EMBL" id="EWT01252.1"/>
    </source>
</evidence>
<dbReference type="InterPro" id="IPR003660">
    <property type="entry name" value="HAMP_dom"/>
</dbReference>
<evidence type="ECO:0000256" key="5">
    <source>
        <dbReference type="ARBA" id="ARBA00022679"/>
    </source>
</evidence>
<evidence type="ECO:0000259" key="13">
    <source>
        <dbReference type="PROSITE" id="PS50885"/>
    </source>
</evidence>
<dbReference type="GO" id="GO:0000155">
    <property type="term" value="F:phosphorelay sensor kinase activity"/>
    <property type="evidence" value="ECO:0007669"/>
    <property type="project" value="InterPro"/>
</dbReference>
<evidence type="ECO:0000256" key="1">
    <source>
        <dbReference type="ARBA" id="ARBA00000085"/>
    </source>
</evidence>
<keyword evidence="6 11" id="KW-0812">Transmembrane</keyword>
<keyword evidence="4" id="KW-0597">Phosphoprotein</keyword>
<dbReference type="Pfam" id="PF00672">
    <property type="entry name" value="HAMP"/>
    <property type="match status" value="1"/>
</dbReference>
<organism evidence="14 15">
    <name type="scientific">Intrasporangium oryzae NRRL B-24470</name>
    <dbReference type="NCBI Taxonomy" id="1386089"/>
    <lineage>
        <taxon>Bacteria</taxon>
        <taxon>Bacillati</taxon>
        <taxon>Actinomycetota</taxon>
        <taxon>Actinomycetes</taxon>
        <taxon>Micrococcales</taxon>
        <taxon>Intrasporangiaceae</taxon>
        <taxon>Intrasporangium</taxon>
    </lineage>
</organism>
<keyword evidence="9" id="KW-0902">Two-component regulatory system</keyword>
<dbReference type="PANTHER" id="PTHR45436:SF5">
    <property type="entry name" value="SENSOR HISTIDINE KINASE TRCS"/>
    <property type="match status" value="1"/>
</dbReference>
<keyword evidence="15" id="KW-1185">Reference proteome</keyword>
<evidence type="ECO:0000256" key="6">
    <source>
        <dbReference type="ARBA" id="ARBA00022692"/>
    </source>
</evidence>
<reference evidence="14 15" key="1">
    <citation type="submission" date="2013-08" db="EMBL/GenBank/DDBJ databases">
        <title>Intrasporangium oryzae NRRL B-24470.</title>
        <authorList>
            <person name="Liu H."/>
            <person name="Wang G."/>
        </authorList>
    </citation>
    <scope>NUCLEOTIDE SEQUENCE [LARGE SCALE GENOMIC DNA]</scope>
    <source>
        <strain evidence="14 15">NRRL B-24470</strain>
    </source>
</reference>
<dbReference type="CDD" id="cd00075">
    <property type="entry name" value="HATPase"/>
    <property type="match status" value="1"/>
</dbReference>
<dbReference type="Proteomes" id="UP000019489">
    <property type="component" value="Unassembled WGS sequence"/>
</dbReference>
<gene>
    <name evidence="14" type="ORF">N865_05580</name>
</gene>
<dbReference type="Pfam" id="PF02518">
    <property type="entry name" value="HATPase_c"/>
    <property type="match status" value="1"/>
</dbReference>
<sequence length="466" mass="48477">MSRSHGRLDRLSLRARLTALSVLAVAAALLVGGVLLSVVLTASLTRAAQDSAHASAAEVALLVDTGRVPDPVPVSGVQVIQLLDAQDRVVGGSVTADRLTPLVTPEEKVRALAGEAVVVPGNRTGLSGGLQVAAVAAGPVTGRVTVVAAVPTAEIESSAATLRRLLLVSFPLLLAVLALLSWRLIGLALRPVESLRVGAARIDETSAETERLPVPPTRDEISALATTLNDMLDRVASARRKQRAFVADAAHELRSPLASMHTQLEVAQRLGEGGPLVDDLLTDVQRLAGLVEDLLVLARAEDAGATVVPTELPLAPLLADVLRRYAAARVPVRLAPSTSAGSTATGDGPVVVAVPGDLSRAVGNLVDNAVRHAATQVTVRVWTVGERVELAVEDDGHGIPAAERERVFDRFTRLDEGRDRDSGGSGLGLAITRALLARGGARIRLEDAMPGLRAVITLPAATRRGS</sequence>
<dbReference type="SMART" id="SM00387">
    <property type="entry name" value="HATPase_c"/>
    <property type="match status" value="1"/>
</dbReference>
<keyword evidence="8 11" id="KW-1133">Transmembrane helix</keyword>
<keyword evidence="5" id="KW-0808">Transferase</keyword>
<protein>
    <recommendedName>
        <fullName evidence="3">histidine kinase</fullName>
        <ecNumber evidence="3">2.7.13.3</ecNumber>
    </recommendedName>
</protein>
<dbReference type="CDD" id="cd06225">
    <property type="entry name" value="HAMP"/>
    <property type="match status" value="1"/>
</dbReference>
<dbReference type="InterPro" id="IPR003661">
    <property type="entry name" value="HisK_dim/P_dom"/>
</dbReference>
<feature type="domain" description="HAMP" evidence="13">
    <location>
        <begin position="186"/>
        <end position="240"/>
    </location>
</feature>
<name>W9G7J7_9MICO</name>
<evidence type="ECO:0000256" key="3">
    <source>
        <dbReference type="ARBA" id="ARBA00012438"/>
    </source>
</evidence>
<dbReference type="InterPro" id="IPR050428">
    <property type="entry name" value="TCS_sensor_his_kinase"/>
</dbReference>
<evidence type="ECO:0000256" key="7">
    <source>
        <dbReference type="ARBA" id="ARBA00022777"/>
    </source>
</evidence>
<dbReference type="InterPro" id="IPR036890">
    <property type="entry name" value="HATPase_C_sf"/>
</dbReference>
<dbReference type="EMBL" id="AWSA01000025">
    <property type="protein sequence ID" value="EWT01252.1"/>
    <property type="molecule type" value="Genomic_DNA"/>
</dbReference>
<evidence type="ECO:0000256" key="10">
    <source>
        <dbReference type="ARBA" id="ARBA00023136"/>
    </source>
</evidence>
<dbReference type="InterPro" id="IPR005467">
    <property type="entry name" value="His_kinase_dom"/>
</dbReference>
<comment type="subcellular location">
    <subcellularLocation>
        <location evidence="2">Cell membrane</location>
    </subcellularLocation>
</comment>
<evidence type="ECO:0000256" key="4">
    <source>
        <dbReference type="ARBA" id="ARBA00022553"/>
    </source>
</evidence>
<dbReference type="SMART" id="SM00304">
    <property type="entry name" value="HAMP"/>
    <property type="match status" value="1"/>
</dbReference>
<accession>W9G7J7</accession>
<dbReference type="SMART" id="SM00388">
    <property type="entry name" value="HisKA"/>
    <property type="match status" value="1"/>
</dbReference>
<comment type="catalytic activity">
    <reaction evidence="1">
        <text>ATP + protein L-histidine = ADP + protein N-phospho-L-histidine.</text>
        <dbReference type="EC" id="2.7.13.3"/>
    </reaction>
</comment>
<dbReference type="OrthoDB" id="9786919at2"/>
<dbReference type="InterPro" id="IPR003594">
    <property type="entry name" value="HATPase_dom"/>
</dbReference>
<dbReference type="SUPFAM" id="SSF47384">
    <property type="entry name" value="Homodimeric domain of signal transducing histidine kinase"/>
    <property type="match status" value="1"/>
</dbReference>
<feature type="transmembrane region" description="Helical" evidence="11">
    <location>
        <begin position="165"/>
        <end position="185"/>
    </location>
</feature>